<feature type="compositionally biased region" description="Polar residues" evidence="2">
    <location>
        <begin position="97"/>
        <end position="109"/>
    </location>
</feature>
<dbReference type="Gene3D" id="1.25.40.10">
    <property type="entry name" value="Tetratricopeptide repeat domain"/>
    <property type="match status" value="1"/>
</dbReference>
<dbReference type="Proteomes" id="UP000885750">
    <property type="component" value="Unassembled WGS sequence"/>
</dbReference>
<accession>A0A7V2SZ84</accession>
<dbReference type="SMART" id="SM00028">
    <property type="entry name" value="TPR"/>
    <property type="match status" value="2"/>
</dbReference>
<dbReference type="EMBL" id="DRMS01000195">
    <property type="protein sequence ID" value="HFC92176.1"/>
    <property type="molecule type" value="Genomic_DNA"/>
</dbReference>
<sequence length="259" mass="28839">MRLLIIISFMLFVSGCSSINDRVGRSPQPSVRATTPPPQRVIKPRVLPKIPEVQAPNVAKPYAYKRAVPVRRSPAKPRYKVTTKPKYKAPVVGRYPSGSSPQVTRTPVSKTKPAIRKKSVVATAPEPEDDGLEIDPYANIPENAEDRRAGRSASSPAVQTLLVRAYADAKLGRTDAAISKLERGLRIEPQNPKLWNQLAELHYKKGHYQQAITMAKKAINYSASDQEMTDKNWRLISEVAKKSGNSRAMAEVNEYNKRQ</sequence>
<dbReference type="PROSITE" id="PS51257">
    <property type="entry name" value="PROKAR_LIPOPROTEIN"/>
    <property type="match status" value="1"/>
</dbReference>
<dbReference type="InterPro" id="IPR011990">
    <property type="entry name" value="TPR-like_helical_dom_sf"/>
</dbReference>
<reference evidence="3" key="1">
    <citation type="journal article" date="2020" name="mSystems">
        <title>Genome- and Community-Level Interaction Insights into Carbon Utilization and Element Cycling Functions of Hydrothermarchaeota in Hydrothermal Sediment.</title>
        <authorList>
            <person name="Zhou Z."/>
            <person name="Liu Y."/>
            <person name="Xu W."/>
            <person name="Pan J."/>
            <person name="Luo Z.H."/>
            <person name="Li M."/>
        </authorList>
    </citation>
    <scope>NUCLEOTIDE SEQUENCE [LARGE SCALE GENOMIC DNA]</scope>
    <source>
        <strain evidence="3">HyVt-493</strain>
    </source>
</reference>
<name>A0A7V2SZ84_LEUMU</name>
<evidence type="ECO:0000256" key="1">
    <source>
        <dbReference type="PROSITE-ProRule" id="PRU00339"/>
    </source>
</evidence>
<dbReference type="AlphaFoldDB" id="A0A7V2SZ84"/>
<feature type="repeat" description="TPR" evidence="1">
    <location>
        <begin position="192"/>
        <end position="225"/>
    </location>
</feature>
<protein>
    <submittedName>
        <fullName evidence="3">Tetratricopeptide repeat protein</fullName>
    </submittedName>
</protein>
<evidence type="ECO:0000256" key="2">
    <source>
        <dbReference type="SAM" id="MobiDB-lite"/>
    </source>
</evidence>
<proteinExistence type="predicted"/>
<dbReference type="Pfam" id="PF14559">
    <property type="entry name" value="TPR_19"/>
    <property type="match status" value="1"/>
</dbReference>
<keyword evidence="1" id="KW-0802">TPR repeat</keyword>
<dbReference type="PROSITE" id="PS50005">
    <property type="entry name" value="TPR"/>
    <property type="match status" value="1"/>
</dbReference>
<comment type="caution">
    <text evidence="3">The sequence shown here is derived from an EMBL/GenBank/DDBJ whole genome shotgun (WGS) entry which is preliminary data.</text>
</comment>
<evidence type="ECO:0000313" key="3">
    <source>
        <dbReference type="EMBL" id="HFC92176.1"/>
    </source>
</evidence>
<dbReference type="InterPro" id="IPR019734">
    <property type="entry name" value="TPR_rpt"/>
</dbReference>
<organism evidence="3">
    <name type="scientific">Leucothrix mucor</name>
    <dbReference type="NCBI Taxonomy" id="45248"/>
    <lineage>
        <taxon>Bacteria</taxon>
        <taxon>Pseudomonadati</taxon>
        <taxon>Pseudomonadota</taxon>
        <taxon>Gammaproteobacteria</taxon>
        <taxon>Thiotrichales</taxon>
        <taxon>Thiotrichaceae</taxon>
        <taxon>Leucothrix</taxon>
    </lineage>
</organism>
<feature type="region of interest" description="Disordered" evidence="2">
    <location>
        <begin position="90"/>
        <end position="137"/>
    </location>
</feature>
<gene>
    <name evidence="3" type="ORF">ENJ51_05120</name>
</gene>
<dbReference type="SUPFAM" id="SSF48452">
    <property type="entry name" value="TPR-like"/>
    <property type="match status" value="1"/>
</dbReference>